<dbReference type="SMART" id="SM00860">
    <property type="entry name" value="SMI1_KNR4"/>
    <property type="match status" value="1"/>
</dbReference>
<evidence type="ECO:0000313" key="4">
    <source>
        <dbReference type="Proteomes" id="UP001580430"/>
    </source>
</evidence>
<keyword evidence="1" id="KW-0802">TPR repeat</keyword>
<dbReference type="Gene3D" id="1.25.40.10">
    <property type="entry name" value="Tetratricopeptide repeat domain"/>
    <property type="match status" value="1"/>
</dbReference>
<evidence type="ECO:0000259" key="2">
    <source>
        <dbReference type="SMART" id="SM00860"/>
    </source>
</evidence>
<keyword evidence="4" id="KW-1185">Reference proteome</keyword>
<name>A0ABV5C1X0_9BACL</name>
<comment type="caution">
    <text evidence="3">The sequence shown here is derived from an EMBL/GenBank/DDBJ whole genome shotgun (WGS) entry which is preliminary data.</text>
</comment>
<dbReference type="InterPro" id="IPR018958">
    <property type="entry name" value="Knr4/Smi1-like_dom"/>
</dbReference>
<gene>
    <name evidence="3" type="ORF">ACE5LO_13180</name>
</gene>
<dbReference type="EMBL" id="JBHIRY010000011">
    <property type="protein sequence ID" value="MFB5761345.1"/>
    <property type="molecule type" value="Genomic_DNA"/>
</dbReference>
<reference evidence="3 4" key="1">
    <citation type="submission" date="2024-09" db="EMBL/GenBank/DDBJ databases">
        <title>Paenibacillus zeirhizospherea sp. nov., isolated from surface of the maize (Zea mays) roots in a horticulture field, Hungary.</title>
        <authorList>
            <person name="Marton D."/>
            <person name="Farkas M."/>
            <person name="Bedics A."/>
            <person name="Toth E."/>
            <person name="Tancsics A."/>
            <person name="Boka K."/>
            <person name="Marati G."/>
            <person name="Kriszt B."/>
            <person name="Cserhati M."/>
        </authorList>
    </citation>
    <scope>NUCLEOTIDE SEQUENCE [LARGE SCALE GENOMIC DNA]</scope>
    <source>
        <strain evidence="3 4">JCM 18446</strain>
    </source>
</reference>
<feature type="repeat" description="TPR" evidence="1">
    <location>
        <begin position="69"/>
        <end position="102"/>
    </location>
</feature>
<organism evidence="3 4">
    <name type="scientific">Paenibacillus medicaginis</name>
    <dbReference type="NCBI Taxonomy" id="1470560"/>
    <lineage>
        <taxon>Bacteria</taxon>
        <taxon>Bacillati</taxon>
        <taxon>Bacillota</taxon>
        <taxon>Bacilli</taxon>
        <taxon>Bacillales</taxon>
        <taxon>Paenibacillaceae</taxon>
        <taxon>Paenibacillus</taxon>
    </lineage>
</organism>
<dbReference type="Pfam" id="PF13181">
    <property type="entry name" value="TPR_8"/>
    <property type="match status" value="1"/>
</dbReference>
<evidence type="ECO:0000256" key="1">
    <source>
        <dbReference type="PROSITE-ProRule" id="PRU00339"/>
    </source>
</evidence>
<dbReference type="InterPro" id="IPR037883">
    <property type="entry name" value="Knr4/Smi1-like_sf"/>
</dbReference>
<dbReference type="PROSITE" id="PS50005">
    <property type="entry name" value="TPR"/>
    <property type="match status" value="1"/>
</dbReference>
<dbReference type="SMART" id="SM00028">
    <property type="entry name" value="TPR"/>
    <property type="match status" value="2"/>
</dbReference>
<dbReference type="Pfam" id="PF09346">
    <property type="entry name" value="SMI1_KNR4"/>
    <property type="match status" value="1"/>
</dbReference>
<dbReference type="InterPro" id="IPR019734">
    <property type="entry name" value="TPR_rpt"/>
</dbReference>
<dbReference type="InterPro" id="IPR011990">
    <property type="entry name" value="TPR-like_helical_dom_sf"/>
</dbReference>
<proteinExistence type="predicted"/>
<feature type="domain" description="Knr4/Smi1-like" evidence="2">
    <location>
        <begin position="171"/>
        <end position="309"/>
    </location>
</feature>
<evidence type="ECO:0000313" key="3">
    <source>
        <dbReference type="EMBL" id="MFB5761345.1"/>
    </source>
</evidence>
<dbReference type="RefSeq" id="WP_375520487.1">
    <property type="nucleotide sequence ID" value="NZ_JBHIRY010000011.1"/>
</dbReference>
<dbReference type="Proteomes" id="UP001580430">
    <property type="component" value="Unassembled WGS sequence"/>
</dbReference>
<dbReference type="SUPFAM" id="SSF160631">
    <property type="entry name" value="SMI1/KNR4-like"/>
    <property type="match status" value="1"/>
</dbReference>
<dbReference type="Gene3D" id="3.40.1580.10">
    <property type="entry name" value="SMI1/KNR4-like"/>
    <property type="match status" value="1"/>
</dbReference>
<sequence length="313" mass="35218">MQDKLLPKLEAWHEEDEFEEIVNAVMDIPAEERDYELTNHLGRALNNLERYEEAVEQFLSVADEGKVDPLWQYRIGFAYYYLDRYEEALRAFEAADRLEPGDEEIQEFLELIRDKVPQQPPEEAAPDPADVPARVSAYADGAPEAALESDADFTDFWEDSDLALEQYVMAPPTDEQIASVEEELVFRLPAFYVQMMKQHNGGVPRSRSFAVADPVSGEMGHIVISGILGIGREKKRSLCGEAGSRFRIEQEGYPEFGVIICDCPSEAAAVMLDYRDSGNDGAPEVVHVDKANNYAITRLAPSFEAFIRGLVKE</sequence>
<dbReference type="SUPFAM" id="SSF48452">
    <property type="entry name" value="TPR-like"/>
    <property type="match status" value="1"/>
</dbReference>
<accession>A0ABV5C1X0</accession>
<protein>
    <submittedName>
        <fullName evidence="3">SMI1/KNR4 family protein</fullName>
    </submittedName>
</protein>